<comment type="caution">
    <text evidence="1">The sequence shown here is derived from an EMBL/GenBank/DDBJ whole genome shotgun (WGS) entry which is preliminary data.</text>
</comment>
<proteinExistence type="predicted"/>
<accession>A0A6I4LWT2</accession>
<evidence type="ECO:0008006" key="3">
    <source>
        <dbReference type="Google" id="ProtNLM"/>
    </source>
</evidence>
<dbReference type="AlphaFoldDB" id="A0A6I4LWT2"/>
<protein>
    <recommendedName>
        <fullName evidence="3">YkgJ family cysteine cluster protein</fullName>
    </recommendedName>
</protein>
<organism evidence="1 2">
    <name type="scientific">Sphingorhabdus profundilacus</name>
    <dbReference type="NCBI Taxonomy" id="2509718"/>
    <lineage>
        <taxon>Bacteria</taxon>
        <taxon>Pseudomonadati</taxon>
        <taxon>Pseudomonadota</taxon>
        <taxon>Alphaproteobacteria</taxon>
        <taxon>Sphingomonadales</taxon>
        <taxon>Sphingomonadaceae</taxon>
        <taxon>Sphingorhabdus</taxon>
    </lineage>
</organism>
<dbReference type="Proteomes" id="UP000471147">
    <property type="component" value="Unassembled WGS sequence"/>
</dbReference>
<gene>
    <name evidence="1" type="ORF">EUU23_02480</name>
</gene>
<dbReference type="OrthoDB" id="7202843at2"/>
<dbReference type="EMBL" id="SDWJ01000001">
    <property type="protein sequence ID" value="MVZ96570.1"/>
    <property type="molecule type" value="Genomic_DNA"/>
</dbReference>
<evidence type="ECO:0000313" key="1">
    <source>
        <dbReference type="EMBL" id="MVZ96570.1"/>
    </source>
</evidence>
<keyword evidence="2" id="KW-1185">Reference proteome</keyword>
<evidence type="ECO:0000313" key="2">
    <source>
        <dbReference type="Proteomes" id="UP000471147"/>
    </source>
</evidence>
<reference evidence="1 2" key="1">
    <citation type="submission" date="2019-01" db="EMBL/GenBank/DDBJ databases">
        <title>Sphingorhabdus lacus sp.nov., isolated from an oligotrophic freshwater lake.</title>
        <authorList>
            <person name="Park M."/>
        </authorList>
    </citation>
    <scope>NUCLEOTIDE SEQUENCE [LARGE SCALE GENOMIC DNA]</scope>
    <source>
        <strain evidence="1 2">IMCC26285</strain>
    </source>
</reference>
<sequence length="165" mass="17965">MAILDDGMHKLPGVTCSHCSLGQGCVIYTTRPNVCRDYYCLWRSLPEMDETWRPDMSGIMMIPTDTPPPPGYLFGVTLILTGSPDILRTDKFAGMLAGFVESETAVYLDVPQGVGLFSHRSFLNDQLAPAIAARDLPAVKALIWSCFEALVAKPAVKLTADTVKA</sequence>
<name>A0A6I4LWT2_9SPHN</name>
<dbReference type="RefSeq" id="WP_160352539.1">
    <property type="nucleotide sequence ID" value="NZ_SDWJ01000001.1"/>
</dbReference>